<organism evidence="3 4">
    <name type="scientific">Brachybacterium equifaecis</name>
    <dbReference type="NCBI Taxonomy" id="2910770"/>
    <lineage>
        <taxon>Bacteria</taxon>
        <taxon>Bacillati</taxon>
        <taxon>Actinomycetota</taxon>
        <taxon>Actinomycetes</taxon>
        <taxon>Micrococcales</taxon>
        <taxon>Dermabacteraceae</taxon>
        <taxon>Brachybacterium</taxon>
    </lineage>
</organism>
<reference evidence="3" key="1">
    <citation type="submission" date="2022-02" db="EMBL/GenBank/DDBJ databases">
        <authorList>
            <person name="Lee M."/>
            <person name="Kim S.-J."/>
            <person name="Jung M.-Y."/>
        </authorList>
    </citation>
    <scope>NUCLEOTIDE SEQUENCE</scope>
    <source>
        <strain evidence="3">JHP9</strain>
    </source>
</reference>
<dbReference type="PANTHER" id="PTHR30399:SF1">
    <property type="entry name" value="UTP PYROPHOSPHATASE"/>
    <property type="match status" value="1"/>
</dbReference>
<sequence>MAELHLLDGITGPSGERILVRRSARRTRTVSISRREGDIVLAVPARFTRRQERDWAVRMVAQLRSSEESRTPARAGDDELLRMARRLSQAHLEGRAQPVSVSWSARQQHRWGSCTPSTGQIRLSQRLRSMPVHVLEYVLVHELAHLLIDGHGPEFWALVARYPRTESARGFLDGVSFAVQHGWQGGDIDGEQSEAQDAGDGAATGA</sequence>
<dbReference type="InterPro" id="IPR002725">
    <property type="entry name" value="YgjP-like_metallopeptidase"/>
</dbReference>
<dbReference type="Gene3D" id="3.30.2010.10">
    <property type="entry name" value="Metalloproteases ('zincins'), catalytic domain"/>
    <property type="match status" value="1"/>
</dbReference>
<gene>
    <name evidence="3" type="ORF">Bequi_01035</name>
</gene>
<dbReference type="PANTHER" id="PTHR30399">
    <property type="entry name" value="UNCHARACTERIZED PROTEIN YGJP"/>
    <property type="match status" value="1"/>
</dbReference>
<dbReference type="EMBL" id="JAKNCJ010000001">
    <property type="protein sequence ID" value="MCL6421982.1"/>
    <property type="molecule type" value="Genomic_DNA"/>
</dbReference>
<comment type="caution">
    <text evidence="3">The sequence shown here is derived from an EMBL/GenBank/DDBJ whole genome shotgun (WGS) entry which is preliminary data.</text>
</comment>
<proteinExistence type="predicted"/>
<dbReference type="Proteomes" id="UP001203761">
    <property type="component" value="Unassembled WGS sequence"/>
</dbReference>
<evidence type="ECO:0000259" key="2">
    <source>
        <dbReference type="Pfam" id="PF01863"/>
    </source>
</evidence>
<accession>A0ABT0QWD6</accession>
<feature type="compositionally biased region" description="Low complexity" evidence="1">
    <location>
        <begin position="195"/>
        <end position="206"/>
    </location>
</feature>
<dbReference type="CDD" id="cd07344">
    <property type="entry name" value="M48_yhfN_like"/>
    <property type="match status" value="1"/>
</dbReference>
<feature type="region of interest" description="Disordered" evidence="1">
    <location>
        <begin position="186"/>
        <end position="206"/>
    </location>
</feature>
<evidence type="ECO:0000313" key="4">
    <source>
        <dbReference type="Proteomes" id="UP001203761"/>
    </source>
</evidence>
<dbReference type="RefSeq" id="WP_249736146.1">
    <property type="nucleotide sequence ID" value="NZ_JAKNCJ010000001.1"/>
</dbReference>
<evidence type="ECO:0000313" key="3">
    <source>
        <dbReference type="EMBL" id="MCL6421982.1"/>
    </source>
</evidence>
<keyword evidence="4" id="KW-1185">Reference proteome</keyword>
<name>A0ABT0QWD6_9MICO</name>
<evidence type="ECO:0000256" key="1">
    <source>
        <dbReference type="SAM" id="MobiDB-lite"/>
    </source>
</evidence>
<dbReference type="InterPro" id="IPR053136">
    <property type="entry name" value="UTP_pyrophosphatase-like"/>
</dbReference>
<feature type="domain" description="YgjP-like metallopeptidase" evidence="2">
    <location>
        <begin position="105"/>
        <end position="166"/>
    </location>
</feature>
<protein>
    <submittedName>
        <fullName evidence="3">M48 family metallopeptidase</fullName>
    </submittedName>
</protein>
<dbReference type="Pfam" id="PF01863">
    <property type="entry name" value="YgjP-like"/>
    <property type="match status" value="1"/>
</dbReference>